<proteinExistence type="predicted"/>
<dbReference type="PANTHER" id="PTHR43877:SF2">
    <property type="entry name" value="AMINOALKYLPHOSPHONATE N-ACETYLTRANSFERASE-RELATED"/>
    <property type="match status" value="1"/>
</dbReference>
<organism evidence="4">
    <name type="scientific">Thermosporothrix sp. COM3</name>
    <dbReference type="NCBI Taxonomy" id="2490863"/>
    <lineage>
        <taxon>Bacteria</taxon>
        <taxon>Bacillati</taxon>
        <taxon>Chloroflexota</taxon>
        <taxon>Ktedonobacteria</taxon>
        <taxon>Ktedonobacterales</taxon>
        <taxon>Thermosporotrichaceae</taxon>
        <taxon>Thermosporothrix</taxon>
    </lineage>
</organism>
<dbReference type="EMBL" id="AP019376">
    <property type="protein sequence ID" value="BBH85676.1"/>
    <property type="molecule type" value="Genomic_DNA"/>
</dbReference>
<dbReference type="NCBIfam" id="NF002959">
    <property type="entry name" value="PRK03624.1"/>
    <property type="match status" value="1"/>
</dbReference>
<dbReference type="GO" id="GO:0016747">
    <property type="term" value="F:acyltransferase activity, transferring groups other than amino-acyl groups"/>
    <property type="evidence" value="ECO:0007669"/>
    <property type="project" value="InterPro"/>
</dbReference>
<protein>
    <submittedName>
        <fullName evidence="4">GNAT family acetyltransferase</fullName>
    </submittedName>
</protein>
<reference evidence="4" key="1">
    <citation type="submission" date="2018-12" db="EMBL/GenBank/DDBJ databases">
        <title>Novel natural products biosynthetic potential of the class Ktedonobacteria.</title>
        <authorList>
            <person name="Zheng Y."/>
            <person name="Saitou A."/>
            <person name="Wang C.M."/>
            <person name="Toyoda A."/>
            <person name="Minakuchi Y."/>
            <person name="Sekiguchi Y."/>
            <person name="Ueda K."/>
            <person name="Takano H."/>
            <person name="Sakai Y."/>
            <person name="Yokota A."/>
            <person name="Yabe S."/>
        </authorList>
    </citation>
    <scope>NUCLEOTIDE SEQUENCE</scope>
    <source>
        <strain evidence="4">COM3</strain>
    </source>
</reference>
<name>A0A455SD46_9CHLR</name>
<evidence type="ECO:0000256" key="2">
    <source>
        <dbReference type="ARBA" id="ARBA00023315"/>
    </source>
</evidence>
<dbReference type="PANTHER" id="PTHR43877">
    <property type="entry name" value="AMINOALKYLPHOSPHONATE N-ACETYLTRANSFERASE-RELATED-RELATED"/>
    <property type="match status" value="1"/>
</dbReference>
<dbReference type="CDD" id="cd04301">
    <property type="entry name" value="NAT_SF"/>
    <property type="match status" value="1"/>
</dbReference>
<keyword evidence="1 4" id="KW-0808">Transferase</keyword>
<sequence length="145" mass="16679">MKEGLERRMHIRGFRLQDYDAVVALWKECGLLLSASDTPEGMARKLERDADLFLVVEEEHRLLGVIMGCYDGRRGWINHLAVAPAAQGRGIGSILLQEVEQRLLAKGCDKVNLLIEPENADVQQFYLRAGYQRDELIFMEKWLHR</sequence>
<dbReference type="InterPro" id="IPR050832">
    <property type="entry name" value="Bact_Acetyltransf"/>
</dbReference>
<dbReference type="AlphaFoldDB" id="A0A455SD46"/>
<evidence type="ECO:0000313" key="4">
    <source>
        <dbReference type="EMBL" id="BBH85676.1"/>
    </source>
</evidence>
<gene>
    <name evidence="4" type="primary">ypeA</name>
    <name evidence="4" type="ORF">KTC_04270</name>
</gene>
<dbReference type="PROSITE" id="PS51186">
    <property type="entry name" value="GNAT"/>
    <property type="match status" value="1"/>
</dbReference>
<feature type="domain" description="N-acetyltransferase" evidence="3">
    <location>
        <begin position="9"/>
        <end position="145"/>
    </location>
</feature>
<keyword evidence="2" id="KW-0012">Acyltransferase</keyword>
<dbReference type="Pfam" id="PF00583">
    <property type="entry name" value="Acetyltransf_1"/>
    <property type="match status" value="1"/>
</dbReference>
<dbReference type="SUPFAM" id="SSF55729">
    <property type="entry name" value="Acyl-CoA N-acyltransferases (Nat)"/>
    <property type="match status" value="1"/>
</dbReference>
<evidence type="ECO:0000256" key="1">
    <source>
        <dbReference type="ARBA" id="ARBA00022679"/>
    </source>
</evidence>
<dbReference type="InterPro" id="IPR000182">
    <property type="entry name" value="GNAT_dom"/>
</dbReference>
<dbReference type="InterPro" id="IPR016181">
    <property type="entry name" value="Acyl_CoA_acyltransferase"/>
</dbReference>
<dbReference type="Gene3D" id="3.40.630.30">
    <property type="match status" value="1"/>
</dbReference>
<accession>A0A455SD46</accession>
<evidence type="ECO:0000259" key="3">
    <source>
        <dbReference type="PROSITE" id="PS51186"/>
    </source>
</evidence>